<keyword evidence="1" id="KW-0812">Transmembrane</keyword>
<dbReference type="EMBL" id="JAUEPL010000057">
    <property type="protein sequence ID" value="MDN3297661.1"/>
    <property type="molecule type" value="Genomic_DNA"/>
</dbReference>
<keyword evidence="1" id="KW-0472">Membrane</keyword>
<sequence>MTTLLWIILTPIALALLAIGLYFLKAIVQGAIEGLRSSGDEPADYRIPEEVAAQGFLPRERQDTDAGDPLPAEAAAAEAAALAGDWRAAAALLERQRLTGDWDRRYQFVNSLAGEAVEEDAWLLAWEAAAPEDPDAAVVRATSTIGLAWALRGGALAQDTTSEQFRGFHRTIAVAREQVARAARLAPADPCPYIEEIWVALALGYPHSEMDRLWTEITARAPHHYMAHYAALQYWCAKWRGSEELATEFAERAAASAPPGTLLTALPLFAHFEHDNGPWACPEGADTPRMRAAVDAALADAAAADPTHPYLIAVRNVLAYYLAHQERYEAAVEQFRLVDGRIGVVPWSYHGDPAEVYLELRDKAVLQAARAAGRR</sequence>
<dbReference type="Proteomes" id="UP001174050">
    <property type="component" value="Unassembled WGS sequence"/>
</dbReference>
<keyword evidence="3" id="KW-1185">Reference proteome</keyword>
<reference evidence="2" key="1">
    <citation type="submission" date="2023-06" db="EMBL/GenBank/DDBJ databases">
        <title>WGS-Sequencing of Streptomyces ficellus isolate 21 collected from sand in Gara Djebilet Iron Mine in Algeria.</title>
        <authorList>
            <person name="Zegers G.P."/>
            <person name="Gomez A."/>
            <person name="Gueddou A."/>
            <person name="Zahara A.F."/>
            <person name="Worth M."/>
            <person name="Sevigny J.L."/>
            <person name="Tisa L."/>
        </authorList>
    </citation>
    <scope>NUCLEOTIDE SEQUENCE</scope>
    <source>
        <strain evidence="2">AS11</strain>
    </source>
</reference>
<protein>
    <recommendedName>
        <fullName evidence="4">DUF4034 domain-containing protein</fullName>
    </recommendedName>
</protein>
<evidence type="ECO:0008006" key="4">
    <source>
        <dbReference type="Google" id="ProtNLM"/>
    </source>
</evidence>
<gene>
    <name evidence="2" type="ORF">QWM81_27210</name>
</gene>
<accession>A0ABT7ZE19</accession>
<comment type="caution">
    <text evidence="2">The sequence shown here is derived from an EMBL/GenBank/DDBJ whole genome shotgun (WGS) entry which is preliminary data.</text>
</comment>
<evidence type="ECO:0000313" key="3">
    <source>
        <dbReference type="Proteomes" id="UP001174050"/>
    </source>
</evidence>
<evidence type="ECO:0000313" key="2">
    <source>
        <dbReference type="EMBL" id="MDN3297661.1"/>
    </source>
</evidence>
<name>A0ABT7ZE19_9ACTN</name>
<evidence type="ECO:0000256" key="1">
    <source>
        <dbReference type="SAM" id="Phobius"/>
    </source>
</evidence>
<organism evidence="2 3">
    <name type="scientific">Streptomyces ficellus</name>
    <dbReference type="NCBI Taxonomy" id="1977088"/>
    <lineage>
        <taxon>Bacteria</taxon>
        <taxon>Bacillati</taxon>
        <taxon>Actinomycetota</taxon>
        <taxon>Actinomycetes</taxon>
        <taxon>Kitasatosporales</taxon>
        <taxon>Streptomycetaceae</taxon>
        <taxon>Streptomyces</taxon>
    </lineage>
</organism>
<keyword evidence="1" id="KW-1133">Transmembrane helix</keyword>
<feature type="transmembrane region" description="Helical" evidence="1">
    <location>
        <begin position="6"/>
        <end position="28"/>
    </location>
</feature>
<proteinExistence type="predicted"/>
<dbReference type="RefSeq" id="WP_290115046.1">
    <property type="nucleotide sequence ID" value="NZ_JAUEPL010000057.1"/>
</dbReference>